<evidence type="ECO:0000259" key="1">
    <source>
        <dbReference type="Pfam" id="PF13542"/>
    </source>
</evidence>
<evidence type="ECO:0000313" key="2">
    <source>
        <dbReference type="EMBL" id="GAH56342.1"/>
    </source>
</evidence>
<protein>
    <recommendedName>
        <fullName evidence="1">Transposase IS204/IS1001/IS1096/IS1165 helix-turn-helix domain-containing protein</fullName>
    </recommendedName>
</protein>
<dbReference type="EMBL" id="BARU01018427">
    <property type="protein sequence ID" value="GAH56342.1"/>
    <property type="molecule type" value="Genomic_DNA"/>
</dbReference>
<organism evidence="2">
    <name type="scientific">marine sediment metagenome</name>
    <dbReference type="NCBI Taxonomy" id="412755"/>
    <lineage>
        <taxon>unclassified sequences</taxon>
        <taxon>metagenomes</taxon>
        <taxon>ecological metagenomes</taxon>
    </lineage>
</organism>
<feature type="non-terminal residue" evidence="2">
    <location>
        <position position="1"/>
    </location>
</feature>
<dbReference type="InterPro" id="IPR032877">
    <property type="entry name" value="Transposase_HTH"/>
</dbReference>
<sequence>ILDRMAEDTGCSEHDDCLTCPFPKCIYDDNYGVVRARNAKRQLVIRQMLQHDSVKGVARQLGVSERTVQRAVKEQ</sequence>
<dbReference type="Pfam" id="PF13542">
    <property type="entry name" value="HTH_Tnp_ISL3"/>
    <property type="match status" value="1"/>
</dbReference>
<proteinExistence type="predicted"/>
<gene>
    <name evidence="2" type="ORF">S03H2_30455</name>
</gene>
<reference evidence="2" key="1">
    <citation type="journal article" date="2014" name="Front. Microbiol.">
        <title>High frequency of phylogenetically diverse reductive dehalogenase-homologous genes in deep subseafloor sedimentary metagenomes.</title>
        <authorList>
            <person name="Kawai M."/>
            <person name="Futagami T."/>
            <person name="Toyoda A."/>
            <person name="Takaki Y."/>
            <person name="Nishi S."/>
            <person name="Hori S."/>
            <person name="Arai W."/>
            <person name="Tsubouchi T."/>
            <person name="Morono Y."/>
            <person name="Uchiyama I."/>
            <person name="Ito T."/>
            <person name="Fujiyama A."/>
            <person name="Inagaki F."/>
            <person name="Takami H."/>
        </authorList>
    </citation>
    <scope>NUCLEOTIDE SEQUENCE</scope>
    <source>
        <strain evidence="2">Expedition CK06-06</strain>
    </source>
</reference>
<comment type="caution">
    <text evidence="2">The sequence shown here is derived from an EMBL/GenBank/DDBJ whole genome shotgun (WGS) entry which is preliminary data.</text>
</comment>
<name>X1GGK7_9ZZZZ</name>
<feature type="domain" description="Transposase IS204/IS1001/IS1096/IS1165 helix-turn-helix" evidence="1">
    <location>
        <begin position="42"/>
        <end position="73"/>
    </location>
</feature>
<dbReference type="AlphaFoldDB" id="X1GGK7"/>
<accession>X1GGK7</accession>